<comment type="caution">
    <text evidence="4">The sequence shown here is derived from an EMBL/GenBank/DDBJ whole genome shotgun (WGS) entry which is preliminary data.</text>
</comment>
<evidence type="ECO:0000256" key="2">
    <source>
        <dbReference type="ARBA" id="ARBA00023033"/>
    </source>
</evidence>
<dbReference type="InterPro" id="IPR036188">
    <property type="entry name" value="FAD/NAD-bd_sf"/>
</dbReference>
<evidence type="ECO:0000259" key="3">
    <source>
        <dbReference type="Pfam" id="PF01494"/>
    </source>
</evidence>
<name>A0A3D3R6S8_9PLAN</name>
<dbReference type="InterPro" id="IPR002938">
    <property type="entry name" value="FAD-bd"/>
</dbReference>
<sequence length="390" mass="43846">MKIAITGGGIAGMAAGFLLAQAGHAVTIFEQAEKCRPVGAGILIQPIGQTVLKHLGIYDQIEQQSARLDYIEAIKHTGNRLVFLEYHRLRSQLFGLGVHRGLLFSALLELSSIAGVEIRENSRISGYRHISDGVVLEMGTEERSESYDCIVATDGARSILRSVSGIHHRCVDYEYGALWKTGSCTAVTDRLLQIVEGTRKLMGLLPIGNDQCSFFWGLTADQFAQYQRQGIEVWKQDVRQLCPPTEEMLSQIDDFTDLTFTTYRDVSMKSCRADRIVFLGDAAHPTSPHLGQGANLALEDVWEFSECLKGSPDFATACRQYETQRRSKIQYYQRVTRWLTPFFQSDGWLKGYGRDLFLPLMCQTPVLREQMLKTLCGFKAGWTRSRIELP</sequence>
<dbReference type="SUPFAM" id="SSF51905">
    <property type="entry name" value="FAD/NAD(P)-binding domain"/>
    <property type="match status" value="1"/>
</dbReference>
<dbReference type="PRINTS" id="PR00420">
    <property type="entry name" value="RNGMNOXGNASE"/>
</dbReference>
<dbReference type="Gene3D" id="3.50.50.60">
    <property type="entry name" value="FAD/NAD(P)-binding domain"/>
    <property type="match status" value="1"/>
</dbReference>
<dbReference type="EMBL" id="DQAY01000068">
    <property type="protein sequence ID" value="HCO23717.1"/>
    <property type="molecule type" value="Genomic_DNA"/>
</dbReference>
<keyword evidence="1" id="KW-0560">Oxidoreductase</keyword>
<dbReference type="GO" id="GO:0071949">
    <property type="term" value="F:FAD binding"/>
    <property type="evidence" value="ECO:0007669"/>
    <property type="project" value="InterPro"/>
</dbReference>
<evidence type="ECO:0000313" key="5">
    <source>
        <dbReference type="Proteomes" id="UP000263642"/>
    </source>
</evidence>
<keyword evidence="2 4" id="KW-0503">Monooxygenase</keyword>
<dbReference type="Proteomes" id="UP000263642">
    <property type="component" value="Unassembled WGS sequence"/>
</dbReference>
<dbReference type="GO" id="GO:0004497">
    <property type="term" value="F:monooxygenase activity"/>
    <property type="evidence" value="ECO:0007669"/>
    <property type="project" value="UniProtKB-KW"/>
</dbReference>
<evidence type="ECO:0000313" key="4">
    <source>
        <dbReference type="EMBL" id="HCO23717.1"/>
    </source>
</evidence>
<dbReference type="PANTHER" id="PTHR13789">
    <property type="entry name" value="MONOOXYGENASE"/>
    <property type="match status" value="1"/>
</dbReference>
<feature type="domain" description="FAD-binding" evidence="3">
    <location>
        <begin position="2"/>
        <end position="326"/>
    </location>
</feature>
<accession>A0A3D3R6S8</accession>
<gene>
    <name evidence="4" type="ORF">DIT97_11915</name>
</gene>
<reference evidence="4 5" key="1">
    <citation type="journal article" date="2018" name="Nat. Biotechnol.">
        <title>A standardized bacterial taxonomy based on genome phylogeny substantially revises the tree of life.</title>
        <authorList>
            <person name="Parks D.H."/>
            <person name="Chuvochina M."/>
            <person name="Waite D.W."/>
            <person name="Rinke C."/>
            <person name="Skarshewski A."/>
            <person name="Chaumeil P.A."/>
            <person name="Hugenholtz P."/>
        </authorList>
    </citation>
    <scope>NUCLEOTIDE SEQUENCE [LARGE SCALE GENOMIC DNA]</scope>
    <source>
        <strain evidence="4">UBA9375</strain>
    </source>
</reference>
<dbReference type="InterPro" id="IPR050493">
    <property type="entry name" value="FAD-dep_Monooxygenase_BioMet"/>
</dbReference>
<proteinExistence type="predicted"/>
<dbReference type="Pfam" id="PF01494">
    <property type="entry name" value="FAD_binding_3"/>
    <property type="match status" value="1"/>
</dbReference>
<dbReference type="PANTHER" id="PTHR13789:SF309">
    <property type="entry name" value="PUTATIVE (AFU_ORTHOLOGUE AFUA_6G14510)-RELATED"/>
    <property type="match status" value="1"/>
</dbReference>
<protein>
    <submittedName>
        <fullName evidence="4">FAD-dependent monooxygenase</fullName>
    </submittedName>
</protein>
<evidence type="ECO:0000256" key="1">
    <source>
        <dbReference type="ARBA" id="ARBA00023002"/>
    </source>
</evidence>
<dbReference type="AlphaFoldDB" id="A0A3D3R6S8"/>
<organism evidence="4 5">
    <name type="scientific">Gimesia maris</name>
    <dbReference type="NCBI Taxonomy" id="122"/>
    <lineage>
        <taxon>Bacteria</taxon>
        <taxon>Pseudomonadati</taxon>
        <taxon>Planctomycetota</taxon>
        <taxon>Planctomycetia</taxon>
        <taxon>Planctomycetales</taxon>
        <taxon>Planctomycetaceae</taxon>
        <taxon>Gimesia</taxon>
    </lineage>
</organism>